<dbReference type="PROSITE" id="PS00041">
    <property type="entry name" value="HTH_ARAC_FAMILY_1"/>
    <property type="match status" value="1"/>
</dbReference>
<evidence type="ECO:0000259" key="4">
    <source>
        <dbReference type="PROSITE" id="PS01124"/>
    </source>
</evidence>
<gene>
    <name evidence="5" type="ORF">SAMN05421638_1134</name>
</gene>
<evidence type="ECO:0000256" key="3">
    <source>
        <dbReference type="ARBA" id="ARBA00023163"/>
    </source>
</evidence>
<evidence type="ECO:0000256" key="1">
    <source>
        <dbReference type="ARBA" id="ARBA00023015"/>
    </source>
</evidence>
<dbReference type="EMBL" id="FORQ01000002">
    <property type="protein sequence ID" value="SFI84215.1"/>
    <property type="molecule type" value="Genomic_DNA"/>
</dbReference>
<dbReference type="GO" id="GO:0043565">
    <property type="term" value="F:sequence-specific DNA binding"/>
    <property type="evidence" value="ECO:0007669"/>
    <property type="project" value="InterPro"/>
</dbReference>
<dbReference type="SUPFAM" id="SSF51182">
    <property type="entry name" value="RmlC-like cupins"/>
    <property type="match status" value="1"/>
</dbReference>
<dbReference type="InterPro" id="IPR018062">
    <property type="entry name" value="HTH_AraC-typ_CS"/>
</dbReference>
<keyword evidence="1" id="KW-0805">Transcription regulation</keyword>
<dbReference type="InterPro" id="IPR009057">
    <property type="entry name" value="Homeodomain-like_sf"/>
</dbReference>
<proteinExistence type="predicted"/>
<organism evidence="5 6">
    <name type="scientific">Kaistella treverensis</name>
    <dbReference type="NCBI Taxonomy" id="631455"/>
    <lineage>
        <taxon>Bacteria</taxon>
        <taxon>Pseudomonadati</taxon>
        <taxon>Bacteroidota</taxon>
        <taxon>Flavobacteriia</taxon>
        <taxon>Flavobacteriales</taxon>
        <taxon>Weeksellaceae</taxon>
        <taxon>Chryseobacterium group</taxon>
        <taxon>Kaistella</taxon>
    </lineage>
</organism>
<dbReference type="InterPro" id="IPR020449">
    <property type="entry name" value="Tscrpt_reg_AraC-type_HTH"/>
</dbReference>
<dbReference type="Gene3D" id="1.10.10.60">
    <property type="entry name" value="Homeodomain-like"/>
    <property type="match status" value="2"/>
</dbReference>
<dbReference type="GO" id="GO:0003700">
    <property type="term" value="F:DNA-binding transcription factor activity"/>
    <property type="evidence" value="ECO:0007669"/>
    <property type="project" value="InterPro"/>
</dbReference>
<accession>A0A1I3LIH5</accession>
<feature type="domain" description="HTH araC/xylS-type" evidence="4">
    <location>
        <begin position="186"/>
        <end position="284"/>
    </location>
</feature>
<dbReference type="PRINTS" id="PR00032">
    <property type="entry name" value="HTHARAC"/>
</dbReference>
<keyword evidence="6" id="KW-1185">Reference proteome</keyword>
<dbReference type="Proteomes" id="UP000242560">
    <property type="component" value="Unassembled WGS sequence"/>
</dbReference>
<protein>
    <submittedName>
        <fullName evidence="5">Transcriptional regulator, AraC family</fullName>
    </submittedName>
</protein>
<sequence length="292" mass="34209">MSKTIEVMREITPLSPEESFLVFDRVKKNFDFPLHYHPEVELNFISKGKGIKRVVGDHVGEIDNLELVLIGPNLPHYWSDYKCKTKKIHEITIQFSLDFFDQSFLKKRLMKPINDMMKESIRGIMFSEATIEKVKDKLLSLSTVTGFESFITMMEILNELAISENKTHLSSYSIENETFVDNDDMKLVYDYIHKNFDKKITLEEIAQHVNMSIVTFNRFIKKRSSKTFINYLNEIRVSYASRWLIEKDMSISEIAYLCGFNNIANFNKIFKSLKGSTPTEFRDRFTGIKKIE</sequence>
<keyword evidence="3" id="KW-0804">Transcription</keyword>
<evidence type="ECO:0000313" key="5">
    <source>
        <dbReference type="EMBL" id="SFI84215.1"/>
    </source>
</evidence>
<keyword evidence="2" id="KW-0238">DNA-binding</keyword>
<dbReference type="InterPro" id="IPR011051">
    <property type="entry name" value="RmlC_Cupin_sf"/>
</dbReference>
<dbReference type="PANTHER" id="PTHR43280:SF27">
    <property type="entry name" value="TRANSCRIPTIONAL REGULATOR MTLR"/>
    <property type="match status" value="1"/>
</dbReference>
<evidence type="ECO:0000256" key="2">
    <source>
        <dbReference type="ARBA" id="ARBA00023125"/>
    </source>
</evidence>
<dbReference type="PROSITE" id="PS01124">
    <property type="entry name" value="HTH_ARAC_FAMILY_2"/>
    <property type="match status" value="1"/>
</dbReference>
<reference evidence="6" key="1">
    <citation type="submission" date="2016-10" db="EMBL/GenBank/DDBJ databases">
        <authorList>
            <person name="Varghese N."/>
            <person name="Submissions S."/>
        </authorList>
    </citation>
    <scope>NUCLEOTIDE SEQUENCE [LARGE SCALE GENOMIC DNA]</scope>
    <source>
        <strain evidence="6">DSM 22251</strain>
    </source>
</reference>
<dbReference type="AlphaFoldDB" id="A0A1I3LIH5"/>
<dbReference type="SUPFAM" id="SSF46689">
    <property type="entry name" value="Homeodomain-like"/>
    <property type="match status" value="2"/>
</dbReference>
<dbReference type="SMART" id="SM00342">
    <property type="entry name" value="HTH_ARAC"/>
    <property type="match status" value="1"/>
</dbReference>
<dbReference type="Pfam" id="PF12833">
    <property type="entry name" value="HTH_18"/>
    <property type="match status" value="1"/>
</dbReference>
<name>A0A1I3LIH5_9FLAO</name>
<dbReference type="InterPro" id="IPR018060">
    <property type="entry name" value="HTH_AraC"/>
</dbReference>
<evidence type="ECO:0000313" key="6">
    <source>
        <dbReference type="Proteomes" id="UP000242560"/>
    </source>
</evidence>
<dbReference type="PANTHER" id="PTHR43280">
    <property type="entry name" value="ARAC-FAMILY TRANSCRIPTIONAL REGULATOR"/>
    <property type="match status" value="1"/>
</dbReference>